<dbReference type="CDD" id="cd06170">
    <property type="entry name" value="LuxR_C_like"/>
    <property type="match status" value="1"/>
</dbReference>
<dbReference type="GO" id="GO:0006355">
    <property type="term" value="P:regulation of DNA-templated transcription"/>
    <property type="evidence" value="ECO:0007669"/>
    <property type="project" value="InterPro"/>
</dbReference>
<dbReference type="RefSeq" id="WP_123666379.1">
    <property type="nucleotide sequence ID" value="NZ_RJKE01000001.1"/>
</dbReference>
<feature type="domain" description="HTH luxR-type" evidence="5">
    <location>
        <begin position="811"/>
        <end position="876"/>
    </location>
</feature>
<feature type="region of interest" description="Disordered" evidence="4">
    <location>
        <begin position="873"/>
        <end position="911"/>
    </location>
</feature>
<feature type="compositionally biased region" description="Low complexity" evidence="4">
    <location>
        <begin position="898"/>
        <end position="911"/>
    </location>
</feature>
<dbReference type="Pfam" id="PF13191">
    <property type="entry name" value="AAA_16"/>
    <property type="match status" value="1"/>
</dbReference>
<feature type="compositionally biased region" description="Low complexity" evidence="4">
    <location>
        <begin position="873"/>
        <end position="891"/>
    </location>
</feature>
<dbReference type="InterPro" id="IPR000792">
    <property type="entry name" value="Tscrpt_reg_LuxR_C"/>
</dbReference>
<keyword evidence="3" id="KW-0804">Transcription</keyword>
<dbReference type="OrthoDB" id="3178131at2"/>
<dbReference type="InterPro" id="IPR036388">
    <property type="entry name" value="WH-like_DNA-bd_sf"/>
</dbReference>
<protein>
    <submittedName>
        <fullName evidence="6">AAA ATPase-like protein</fullName>
    </submittedName>
</protein>
<keyword evidence="7" id="KW-1185">Reference proteome</keyword>
<dbReference type="PRINTS" id="PR00038">
    <property type="entry name" value="HTHLUXR"/>
</dbReference>
<dbReference type="Gene3D" id="3.40.50.300">
    <property type="entry name" value="P-loop containing nucleotide triphosphate hydrolases"/>
    <property type="match status" value="1"/>
</dbReference>
<gene>
    <name evidence="6" type="ORF">EDD29_4629</name>
</gene>
<reference evidence="6 7" key="1">
    <citation type="submission" date="2018-11" db="EMBL/GenBank/DDBJ databases">
        <title>Sequencing the genomes of 1000 actinobacteria strains.</title>
        <authorList>
            <person name="Klenk H.-P."/>
        </authorList>
    </citation>
    <scope>NUCLEOTIDE SEQUENCE [LARGE SCALE GENOMIC DNA]</scope>
    <source>
        <strain evidence="6 7">DSM 44254</strain>
    </source>
</reference>
<dbReference type="InterPro" id="IPR041664">
    <property type="entry name" value="AAA_16"/>
</dbReference>
<evidence type="ECO:0000313" key="7">
    <source>
        <dbReference type="Proteomes" id="UP000272400"/>
    </source>
</evidence>
<accession>A0A3N1D0J7</accession>
<dbReference type="AlphaFoldDB" id="A0A3N1D0J7"/>
<evidence type="ECO:0000256" key="3">
    <source>
        <dbReference type="ARBA" id="ARBA00023163"/>
    </source>
</evidence>
<dbReference type="PROSITE" id="PS50043">
    <property type="entry name" value="HTH_LUXR_2"/>
    <property type="match status" value="1"/>
</dbReference>
<dbReference type="Proteomes" id="UP000272400">
    <property type="component" value="Unassembled WGS sequence"/>
</dbReference>
<evidence type="ECO:0000256" key="4">
    <source>
        <dbReference type="SAM" id="MobiDB-lite"/>
    </source>
</evidence>
<dbReference type="InterPro" id="IPR027417">
    <property type="entry name" value="P-loop_NTPase"/>
</dbReference>
<evidence type="ECO:0000256" key="1">
    <source>
        <dbReference type="ARBA" id="ARBA00023015"/>
    </source>
</evidence>
<keyword evidence="2" id="KW-0238">DNA-binding</keyword>
<dbReference type="Gene3D" id="1.10.10.10">
    <property type="entry name" value="Winged helix-like DNA-binding domain superfamily/Winged helix DNA-binding domain"/>
    <property type="match status" value="1"/>
</dbReference>
<keyword evidence="1" id="KW-0805">Transcription regulation</keyword>
<dbReference type="PROSITE" id="PS00622">
    <property type="entry name" value="HTH_LUXR_1"/>
    <property type="match status" value="1"/>
</dbReference>
<comment type="caution">
    <text evidence="6">The sequence shown here is derived from an EMBL/GenBank/DDBJ whole genome shotgun (WGS) entry which is preliminary data.</text>
</comment>
<dbReference type="PANTHER" id="PTHR44688:SF16">
    <property type="entry name" value="DNA-BINDING TRANSCRIPTIONAL ACTIVATOR DEVR_DOSR"/>
    <property type="match status" value="1"/>
</dbReference>
<sequence>MERIAEFEILSSLLSDVLQGKGGAALVTGLVGYGRTSLLRSLGNEAVARGAIFLSATAPRADDDAVELFGQLLLHPRIPSSTVGNLSELWGDRARPPSAAQLYRVWRPVQEFAERTPVVIGIDDAHHAGTDVLRALLYLTRRLETVPILVVVTLSSCPLDERPQFAAEMSSQPHVRHVRLDPLPPTAVAAAIRRDLGPAAAESDHSSFLRLSAGNPLLLSALIADARDHRPPAEAAVAGGHYVRAVWRFLHRSDPVITQLAQAIAVLDGEATPGLLAEILAMDPTVAAQGLHALEASGLLCGQTFRAAAARDSIRSKIPAKRQAELLRRAAAVLRDDGEPPIRLARLLAEAGDVDEPWMVDVLRDAADQEERSGDFPRAVRYLRLARHASVRGGPEHAQITSDLAAAEWQIDPLSVVRLLPDLDTAAREGRLNASQAENLVTYLLWHGQRENAEALLTGGTAIAAPDGWAERFRSWLYPSLIPEILPADGDRSVEDAVIPGIEIDDDMLIAAEQALLKTRLDDSALVPALNALAVLVYTERLERAGTWIDILLRAADRRGSVTWQALLSTALSIIDLRRGDLCSADADARRALSLLSNRSWGMAIGLPLSSAMNALTDRCRHDETEALLAVPLPDGMFQTLPGLYYMHARARHHTAIGHHPTALADYNSCGDLMRSWGIDQPGLIPWRSGAALAGLQLGRTAYARSLLAEELELTEPWDLRTRGGTLGVLALLMDGADRIKVLTEAAAALEQTSDLVGLAHVLTELSRSLQAVDEPTAAQATWQRASALIARTGMESPFEGPAPAQSPTEPGPSATELSDAEQRVASLAAAGLSNREIATRLFITVSTVEQHLTRVYRKLNVSRRPHLAKALGGLALPGRRARPAGASAPTRRPRAGPPARTLPRRSPATP</sequence>
<evidence type="ECO:0000313" key="6">
    <source>
        <dbReference type="EMBL" id="ROO87040.1"/>
    </source>
</evidence>
<dbReference type="InterPro" id="IPR016032">
    <property type="entry name" value="Sig_transdc_resp-reg_C-effctor"/>
</dbReference>
<evidence type="ECO:0000256" key="2">
    <source>
        <dbReference type="ARBA" id="ARBA00023125"/>
    </source>
</evidence>
<dbReference type="SUPFAM" id="SSF46894">
    <property type="entry name" value="C-terminal effector domain of the bipartite response regulators"/>
    <property type="match status" value="1"/>
</dbReference>
<feature type="region of interest" description="Disordered" evidence="4">
    <location>
        <begin position="796"/>
        <end position="819"/>
    </location>
</feature>
<dbReference type="Pfam" id="PF00196">
    <property type="entry name" value="GerE"/>
    <property type="match status" value="1"/>
</dbReference>
<dbReference type="SMART" id="SM00421">
    <property type="entry name" value="HTH_LUXR"/>
    <property type="match status" value="1"/>
</dbReference>
<evidence type="ECO:0000259" key="5">
    <source>
        <dbReference type="PROSITE" id="PS50043"/>
    </source>
</evidence>
<organism evidence="6 7">
    <name type="scientific">Actinocorallia herbida</name>
    <dbReference type="NCBI Taxonomy" id="58109"/>
    <lineage>
        <taxon>Bacteria</taxon>
        <taxon>Bacillati</taxon>
        <taxon>Actinomycetota</taxon>
        <taxon>Actinomycetes</taxon>
        <taxon>Streptosporangiales</taxon>
        <taxon>Thermomonosporaceae</taxon>
        <taxon>Actinocorallia</taxon>
    </lineage>
</organism>
<dbReference type="EMBL" id="RJKE01000001">
    <property type="protein sequence ID" value="ROO87040.1"/>
    <property type="molecule type" value="Genomic_DNA"/>
</dbReference>
<proteinExistence type="predicted"/>
<dbReference type="GO" id="GO:0003677">
    <property type="term" value="F:DNA binding"/>
    <property type="evidence" value="ECO:0007669"/>
    <property type="project" value="UniProtKB-KW"/>
</dbReference>
<dbReference type="PANTHER" id="PTHR44688">
    <property type="entry name" value="DNA-BINDING TRANSCRIPTIONAL ACTIVATOR DEVR_DOSR"/>
    <property type="match status" value="1"/>
</dbReference>
<dbReference type="SUPFAM" id="SSF52540">
    <property type="entry name" value="P-loop containing nucleoside triphosphate hydrolases"/>
    <property type="match status" value="1"/>
</dbReference>
<name>A0A3N1D0J7_9ACTN</name>